<dbReference type="InterPro" id="IPR023865">
    <property type="entry name" value="Aliphatic_acid_kinase_CS"/>
</dbReference>
<dbReference type="CDD" id="cd24010">
    <property type="entry name" value="ASKHA_NBD_AcK_PK"/>
    <property type="match status" value="1"/>
</dbReference>
<keyword evidence="5 6" id="KW-0067">ATP-binding</keyword>
<keyword evidence="6" id="KW-0479">Metal-binding</keyword>
<keyword evidence="6" id="KW-0460">Magnesium</keyword>
<feature type="binding site" evidence="6">
    <location>
        <position position="93"/>
    </location>
    <ligand>
        <name>substrate</name>
    </ligand>
</feature>
<evidence type="ECO:0000256" key="4">
    <source>
        <dbReference type="ARBA" id="ARBA00022777"/>
    </source>
</evidence>
<evidence type="ECO:0000256" key="6">
    <source>
        <dbReference type="HAMAP-Rule" id="MF_00020"/>
    </source>
</evidence>
<dbReference type="PANTHER" id="PTHR21060:SF15">
    <property type="entry name" value="ACETATE KINASE-RELATED"/>
    <property type="match status" value="1"/>
</dbReference>
<evidence type="ECO:0000313" key="8">
    <source>
        <dbReference type="EMBL" id="ORA34158.1"/>
    </source>
</evidence>
<dbReference type="RefSeq" id="WP_083165299.1">
    <property type="nucleotide sequence ID" value="NZ_MVHF01000017.1"/>
</dbReference>
<dbReference type="GO" id="GO:0005524">
    <property type="term" value="F:ATP binding"/>
    <property type="evidence" value="ECO:0007669"/>
    <property type="project" value="UniProtKB-KW"/>
</dbReference>
<dbReference type="GO" id="GO:0008776">
    <property type="term" value="F:acetate kinase activity"/>
    <property type="evidence" value="ECO:0007669"/>
    <property type="project" value="UniProtKB-UniRule"/>
</dbReference>
<feature type="active site" description="Proton donor/acceptor" evidence="6">
    <location>
        <position position="150"/>
    </location>
</feature>
<keyword evidence="6" id="KW-0963">Cytoplasm</keyword>
<keyword evidence="9" id="KW-1185">Reference proteome</keyword>
<evidence type="ECO:0000313" key="9">
    <source>
        <dbReference type="Proteomes" id="UP000192448"/>
    </source>
</evidence>
<keyword evidence="2 6" id="KW-0808">Transferase</keyword>
<dbReference type="PRINTS" id="PR00471">
    <property type="entry name" value="ACETATEKNASE"/>
</dbReference>
<feature type="binding site" evidence="6">
    <location>
        <begin position="332"/>
        <end position="336"/>
    </location>
    <ligand>
        <name>ATP</name>
        <dbReference type="ChEBI" id="CHEBI:30616"/>
    </ligand>
</feature>
<dbReference type="Pfam" id="PF00871">
    <property type="entry name" value="Acetate_kinase"/>
    <property type="match status" value="1"/>
</dbReference>
<comment type="similarity">
    <text evidence="1 6 7">Belongs to the acetokinase family.</text>
</comment>
<reference evidence="8 9" key="1">
    <citation type="submission" date="2017-02" db="EMBL/GenBank/DDBJ databases">
        <title>The new phylogeny of genus Mycobacterium.</title>
        <authorList>
            <person name="Tortoli E."/>
            <person name="Trovato A."/>
            <person name="Cirillo D.M."/>
        </authorList>
    </citation>
    <scope>NUCLEOTIDE SEQUENCE [LARGE SCALE GENOMIC DNA]</scope>
    <source>
        <strain evidence="8 9">RW6</strain>
    </source>
</reference>
<keyword evidence="4 6" id="KW-0418">Kinase</keyword>
<evidence type="ECO:0000256" key="2">
    <source>
        <dbReference type="ARBA" id="ARBA00022679"/>
    </source>
</evidence>
<organism evidence="8 9">
    <name type="scientific">Mycobacterium aquaticum</name>
    <dbReference type="NCBI Taxonomy" id="1927124"/>
    <lineage>
        <taxon>Bacteria</taxon>
        <taxon>Bacillati</taxon>
        <taxon>Actinomycetota</taxon>
        <taxon>Actinomycetes</taxon>
        <taxon>Mycobacteriales</taxon>
        <taxon>Mycobacteriaceae</taxon>
        <taxon>Mycobacterium</taxon>
    </lineage>
</organism>
<dbReference type="AlphaFoldDB" id="A0A1X0AWB9"/>
<dbReference type="STRING" id="1927124.BST13_17505"/>
<feature type="binding site" evidence="6">
    <location>
        <begin position="210"/>
        <end position="214"/>
    </location>
    <ligand>
        <name>ATP</name>
        <dbReference type="ChEBI" id="CHEBI:30616"/>
    </ligand>
</feature>
<comment type="subunit">
    <text evidence="6">Homodimer.</text>
</comment>
<comment type="pathway">
    <text evidence="6">Metabolic intermediate biosynthesis; acetyl-CoA biosynthesis; acetyl-CoA from acetate: step 1/2.</text>
</comment>
<dbReference type="EMBL" id="MVHF01000017">
    <property type="protein sequence ID" value="ORA34158.1"/>
    <property type="molecule type" value="Genomic_DNA"/>
</dbReference>
<protein>
    <recommendedName>
        <fullName evidence="6">Acetate kinase</fullName>
        <ecNumber evidence="6">2.7.2.1</ecNumber>
    </recommendedName>
    <alternativeName>
        <fullName evidence="6">Acetokinase</fullName>
    </alternativeName>
</protein>
<dbReference type="GO" id="GO:0006085">
    <property type="term" value="P:acetyl-CoA biosynthetic process"/>
    <property type="evidence" value="ECO:0007669"/>
    <property type="project" value="UniProtKB-UniRule"/>
</dbReference>
<feature type="binding site" evidence="6">
    <location>
        <position position="19"/>
    </location>
    <ligand>
        <name>ATP</name>
        <dbReference type="ChEBI" id="CHEBI:30616"/>
    </ligand>
</feature>
<evidence type="ECO:0000256" key="7">
    <source>
        <dbReference type="RuleBase" id="RU003835"/>
    </source>
</evidence>
<evidence type="ECO:0000256" key="1">
    <source>
        <dbReference type="ARBA" id="ARBA00008748"/>
    </source>
</evidence>
<comment type="caution">
    <text evidence="8">The sequence shown here is derived from an EMBL/GenBank/DDBJ whole genome shotgun (WGS) entry which is preliminary data.</text>
</comment>
<dbReference type="InterPro" id="IPR043129">
    <property type="entry name" value="ATPase_NBD"/>
</dbReference>
<feature type="binding site" evidence="6">
    <location>
        <position position="386"/>
    </location>
    <ligand>
        <name>Mg(2+)</name>
        <dbReference type="ChEBI" id="CHEBI:18420"/>
    </ligand>
</feature>
<dbReference type="SUPFAM" id="SSF53067">
    <property type="entry name" value="Actin-like ATPase domain"/>
    <property type="match status" value="2"/>
</dbReference>
<dbReference type="PROSITE" id="PS01076">
    <property type="entry name" value="ACETATE_KINASE_2"/>
    <property type="match status" value="1"/>
</dbReference>
<evidence type="ECO:0000256" key="3">
    <source>
        <dbReference type="ARBA" id="ARBA00022741"/>
    </source>
</evidence>
<dbReference type="Proteomes" id="UP000192448">
    <property type="component" value="Unassembled WGS sequence"/>
</dbReference>
<name>A0A1X0AWB9_9MYCO</name>
<dbReference type="NCBIfam" id="TIGR00016">
    <property type="entry name" value="ackA"/>
    <property type="match status" value="1"/>
</dbReference>
<gene>
    <name evidence="6" type="primary">ackA</name>
    <name evidence="8" type="ORF">BST13_17505</name>
</gene>
<feature type="binding site" evidence="6">
    <location>
        <position position="12"/>
    </location>
    <ligand>
        <name>Mg(2+)</name>
        <dbReference type="ChEBI" id="CHEBI:18420"/>
    </ligand>
</feature>
<dbReference type="HAMAP" id="MF_00020">
    <property type="entry name" value="Acetate_kinase"/>
    <property type="match status" value="1"/>
</dbReference>
<sequence>MTRGIDTVLVINSGSSSVKFQLIQPDSAQQLASGMVERIGEDSSTATLKVGERTLRREGRVADHDAALRLAFELSAEAGLHLDDLDLVAVGHRVVHGGKTFYRPAVIDDAMMSKLEELAPLAPLHNPPAMIGIDVSRRILPGVPHIAVFDTAFFHDLPAAAATYAIDHDVAQKWHIRRYGFHGTSHEYVSRQAADFVGRPYDSVNQIVLHLGNGASASAVACGRAVDTSMGLTPLEGLVMGTRSGDIDPGIVGYLCRTADMTIEDIDTMLNRRSGLLGLGGENDFRKLHQLIENGDTAAQLAYDVYIHRLRKYIGAYLAVLGTTDIISFTAGVGENDAAVRRDALSGLAALGIELDPELNEAPSRQARRISAESSPVTVLVIPTDEELAIARACVQLVRTA</sequence>
<dbReference type="EC" id="2.7.2.1" evidence="6"/>
<accession>A0A1X0AWB9</accession>
<dbReference type="GO" id="GO:0006083">
    <property type="term" value="P:acetate metabolic process"/>
    <property type="evidence" value="ECO:0007669"/>
    <property type="project" value="TreeGrafter"/>
</dbReference>
<dbReference type="GO" id="GO:0000287">
    <property type="term" value="F:magnesium ion binding"/>
    <property type="evidence" value="ECO:0007669"/>
    <property type="project" value="UniProtKB-UniRule"/>
</dbReference>
<dbReference type="InterPro" id="IPR000890">
    <property type="entry name" value="Aliphatic_acid_kin_short-chain"/>
</dbReference>
<comment type="catalytic activity">
    <reaction evidence="6">
        <text>acetate + ATP = acetyl phosphate + ADP</text>
        <dbReference type="Rhea" id="RHEA:11352"/>
        <dbReference type="ChEBI" id="CHEBI:22191"/>
        <dbReference type="ChEBI" id="CHEBI:30089"/>
        <dbReference type="ChEBI" id="CHEBI:30616"/>
        <dbReference type="ChEBI" id="CHEBI:456216"/>
        <dbReference type="EC" id="2.7.2.1"/>
    </reaction>
</comment>
<dbReference type="UniPathway" id="UPA00340">
    <property type="reaction ID" value="UER00458"/>
</dbReference>
<dbReference type="Gene3D" id="3.30.420.40">
    <property type="match status" value="2"/>
</dbReference>
<dbReference type="OrthoDB" id="9802453at2"/>
<dbReference type="PANTHER" id="PTHR21060">
    <property type="entry name" value="ACETATE KINASE"/>
    <property type="match status" value="1"/>
</dbReference>
<comment type="cofactor">
    <cofactor evidence="6">
        <name>Mg(2+)</name>
        <dbReference type="ChEBI" id="CHEBI:18420"/>
    </cofactor>
    <cofactor evidence="6">
        <name>Mn(2+)</name>
        <dbReference type="ChEBI" id="CHEBI:29035"/>
    </cofactor>
    <text evidence="6">Mg(2+). Can also accept Mn(2+).</text>
</comment>
<feature type="site" description="Transition state stabilizer" evidence="6">
    <location>
        <position position="182"/>
    </location>
</feature>
<proteinExistence type="inferred from homology"/>
<dbReference type="GO" id="GO:0005737">
    <property type="term" value="C:cytoplasm"/>
    <property type="evidence" value="ECO:0007669"/>
    <property type="project" value="UniProtKB-SubCell"/>
</dbReference>
<comment type="function">
    <text evidence="6">Catalyzes the formation of acetyl phosphate from acetate and ATP. Can also catalyze the reverse reaction.</text>
</comment>
<dbReference type="InterPro" id="IPR004372">
    <property type="entry name" value="Ac/propionate_kinase"/>
</dbReference>
<comment type="subcellular location">
    <subcellularLocation>
        <location evidence="6">Cytoplasm</location>
    </subcellularLocation>
</comment>
<feature type="site" description="Transition state stabilizer" evidence="6">
    <location>
        <position position="243"/>
    </location>
</feature>
<dbReference type="PIRSF" id="PIRSF000722">
    <property type="entry name" value="Acetate_prop_kin"/>
    <property type="match status" value="1"/>
</dbReference>
<keyword evidence="3 6" id="KW-0547">Nucleotide-binding</keyword>
<feature type="binding site" evidence="6">
    <location>
        <begin position="284"/>
        <end position="286"/>
    </location>
    <ligand>
        <name>ATP</name>
        <dbReference type="ChEBI" id="CHEBI:30616"/>
    </ligand>
</feature>
<evidence type="ECO:0000256" key="5">
    <source>
        <dbReference type="ARBA" id="ARBA00022840"/>
    </source>
</evidence>
<dbReference type="PROSITE" id="PS01075">
    <property type="entry name" value="ACETATE_KINASE_1"/>
    <property type="match status" value="1"/>
</dbReference>